<reference evidence="2 3" key="1">
    <citation type="submission" date="2017-05" db="EMBL/GenBank/DDBJ databases">
        <title>Acinetobacter populi ANC 5415 (= PBJ7), whole genome shotgun sequencing project.</title>
        <authorList>
            <person name="Nemec A."/>
            <person name="Radolfova-Krizova L."/>
        </authorList>
    </citation>
    <scope>NUCLEOTIDE SEQUENCE [LARGE SCALE GENOMIC DNA]</scope>
    <source>
        <strain evidence="2 3">PBJ7</strain>
    </source>
</reference>
<feature type="chain" id="PRO_5011990004" description="DUF2799 domain-containing protein" evidence="1">
    <location>
        <begin position="40"/>
        <end position="200"/>
    </location>
</feature>
<dbReference type="Pfam" id="PF10973">
    <property type="entry name" value="DUF2799"/>
    <property type="match status" value="1"/>
</dbReference>
<organism evidence="2 3">
    <name type="scientific">Acinetobacter populi</name>
    <dbReference type="NCBI Taxonomy" id="1582270"/>
    <lineage>
        <taxon>Bacteria</taxon>
        <taxon>Pseudomonadati</taxon>
        <taxon>Pseudomonadota</taxon>
        <taxon>Gammaproteobacteria</taxon>
        <taxon>Moraxellales</taxon>
        <taxon>Moraxellaceae</taxon>
        <taxon>Acinetobacter</taxon>
    </lineage>
</organism>
<sequence length="200" mass="22935">MKINFYNLSHNINRGTYMKKTILLLISPLLLSACQTMTASECQTANWAALGSQDALKGYTSRAESRQDSCSKQGVNISATKIQQYQQAYAQSIQQYCQPENIFNLSLTGSGSISACPEPNYTKVKPYHQVASNYYQTQQSIKYTKQDIDRLDDQLIKEDDKAKKEKLMQDRISKSRELERYYDELKQAQVQLEALKNSFR</sequence>
<dbReference type="PROSITE" id="PS51257">
    <property type="entry name" value="PROKAR_LIPOPROTEIN"/>
    <property type="match status" value="1"/>
</dbReference>
<dbReference type="EMBL" id="NEXX01000006">
    <property type="protein sequence ID" value="OUY05968.1"/>
    <property type="molecule type" value="Genomic_DNA"/>
</dbReference>
<protein>
    <recommendedName>
        <fullName evidence="4">DUF2799 domain-containing protein</fullName>
    </recommendedName>
</protein>
<comment type="caution">
    <text evidence="2">The sequence shown here is derived from an EMBL/GenBank/DDBJ whole genome shotgun (WGS) entry which is preliminary data.</text>
</comment>
<dbReference type="InterPro" id="IPR021242">
    <property type="entry name" value="DUF2799"/>
</dbReference>
<proteinExistence type="predicted"/>
<evidence type="ECO:0000313" key="3">
    <source>
        <dbReference type="Proteomes" id="UP000196536"/>
    </source>
</evidence>
<feature type="signal peptide" evidence="1">
    <location>
        <begin position="1"/>
        <end position="39"/>
    </location>
</feature>
<accession>A0A1Z9YUS6</accession>
<name>A0A1Z9YUS6_9GAMM</name>
<evidence type="ECO:0008006" key="4">
    <source>
        <dbReference type="Google" id="ProtNLM"/>
    </source>
</evidence>
<evidence type="ECO:0000256" key="1">
    <source>
        <dbReference type="SAM" id="SignalP"/>
    </source>
</evidence>
<keyword evidence="3" id="KW-1185">Reference proteome</keyword>
<dbReference type="Proteomes" id="UP000196536">
    <property type="component" value="Unassembled WGS sequence"/>
</dbReference>
<keyword evidence="1" id="KW-0732">Signal</keyword>
<dbReference type="AlphaFoldDB" id="A0A1Z9YUS6"/>
<gene>
    <name evidence="2" type="ORF">CAP51_14750</name>
</gene>
<dbReference type="OrthoDB" id="5917215at2"/>
<evidence type="ECO:0000313" key="2">
    <source>
        <dbReference type="EMBL" id="OUY05968.1"/>
    </source>
</evidence>